<dbReference type="Pfam" id="PF03942">
    <property type="entry name" value="DTW"/>
    <property type="match status" value="1"/>
</dbReference>
<protein>
    <recommendedName>
        <fullName evidence="1">tRNA-uridine aminocarboxypropyltransferase</fullName>
        <ecNumber evidence="1">2.5.1.25</ecNumber>
    </recommendedName>
</protein>
<evidence type="ECO:0000313" key="7">
    <source>
        <dbReference type="EMBL" id="SEA20734.1"/>
    </source>
</evidence>
<evidence type="ECO:0000256" key="1">
    <source>
        <dbReference type="ARBA" id="ARBA00012386"/>
    </source>
</evidence>
<evidence type="ECO:0000256" key="5">
    <source>
        <dbReference type="ARBA" id="ARBA00034489"/>
    </source>
</evidence>
<dbReference type="GO" id="GO:0016432">
    <property type="term" value="F:tRNA-uridine aminocarboxypropyltransferase activity"/>
    <property type="evidence" value="ECO:0007669"/>
    <property type="project" value="UniProtKB-EC"/>
</dbReference>
<proteinExistence type="inferred from homology"/>
<organism evidence="7 8">
    <name type="scientific">Microbulbifer marinus</name>
    <dbReference type="NCBI Taxonomy" id="658218"/>
    <lineage>
        <taxon>Bacteria</taxon>
        <taxon>Pseudomonadati</taxon>
        <taxon>Pseudomonadota</taxon>
        <taxon>Gammaproteobacteria</taxon>
        <taxon>Cellvibrionales</taxon>
        <taxon>Microbulbiferaceae</taxon>
        <taxon>Microbulbifer</taxon>
    </lineage>
</organism>
<evidence type="ECO:0000256" key="4">
    <source>
        <dbReference type="ARBA" id="ARBA00022694"/>
    </source>
</evidence>
<dbReference type="InterPro" id="IPR039262">
    <property type="entry name" value="DTWD2/TAPT"/>
</dbReference>
<dbReference type="PANTHER" id="PTHR21392">
    <property type="entry name" value="TRNA-URIDINE AMINOCARBOXYPROPYLTRANSFERASE 2"/>
    <property type="match status" value="1"/>
</dbReference>
<keyword evidence="4" id="KW-0819">tRNA processing</keyword>
<feature type="domain" description="DTW" evidence="6">
    <location>
        <begin position="2"/>
        <end position="191"/>
    </location>
</feature>
<dbReference type="AlphaFoldDB" id="A0A1H3ZBH9"/>
<accession>A0A1H3ZBH9</accession>
<dbReference type="RefSeq" id="WP_091388302.1">
    <property type="nucleotide sequence ID" value="NZ_FNQO01000002.1"/>
</dbReference>
<evidence type="ECO:0000256" key="3">
    <source>
        <dbReference type="ARBA" id="ARBA00022691"/>
    </source>
</evidence>
<dbReference type="GO" id="GO:0008033">
    <property type="term" value="P:tRNA processing"/>
    <property type="evidence" value="ECO:0007669"/>
    <property type="project" value="UniProtKB-KW"/>
</dbReference>
<evidence type="ECO:0000313" key="8">
    <source>
        <dbReference type="Proteomes" id="UP000198658"/>
    </source>
</evidence>
<dbReference type="STRING" id="658218.SAMN05216562_2285"/>
<reference evidence="8" key="1">
    <citation type="submission" date="2016-10" db="EMBL/GenBank/DDBJ databases">
        <authorList>
            <person name="Varghese N."/>
            <person name="Submissions S."/>
        </authorList>
    </citation>
    <scope>NUCLEOTIDE SEQUENCE [LARGE SCALE GENOMIC DNA]</scope>
    <source>
        <strain evidence="8">CGMCC 1.10657</strain>
    </source>
</reference>
<dbReference type="Proteomes" id="UP000198658">
    <property type="component" value="Unassembled WGS sequence"/>
</dbReference>
<dbReference type="EMBL" id="FNQO01000002">
    <property type="protein sequence ID" value="SEA20734.1"/>
    <property type="molecule type" value="Genomic_DNA"/>
</dbReference>
<sequence length="192" mass="21504">MPRQICPTCQRPLNVCYCSALVHIANRIKVLIIQHPLEQKHPFNTGRMAHLCLGNSELVVAESLSEAELAELLAPRSALLYPSLDWLPAVVQVETGTPQARNLEQLVVIDATWRKSKKILHLHPALQQLSRVSFEGELSSNYQIRHSSLANSLSTLESIVAAMQQLEPEAHCERLLKPFEKMIELQQQGFGA</sequence>
<dbReference type="PANTHER" id="PTHR21392:SF0">
    <property type="entry name" value="TRNA-URIDINE AMINOCARBOXYPROPYLTRANSFERASE 2"/>
    <property type="match status" value="1"/>
</dbReference>
<evidence type="ECO:0000259" key="6">
    <source>
        <dbReference type="SMART" id="SM01144"/>
    </source>
</evidence>
<comment type="similarity">
    <text evidence="5">Belongs to the TDD superfamily. DTWD2 family.</text>
</comment>
<name>A0A1H3ZBH9_9GAMM</name>
<keyword evidence="3" id="KW-0949">S-adenosyl-L-methionine</keyword>
<gene>
    <name evidence="7" type="ORF">SAMN05216562_2285</name>
</gene>
<evidence type="ECO:0000256" key="2">
    <source>
        <dbReference type="ARBA" id="ARBA00022679"/>
    </source>
</evidence>
<dbReference type="OrthoDB" id="268835at2"/>
<dbReference type="SMART" id="SM01144">
    <property type="entry name" value="DTW"/>
    <property type="match status" value="1"/>
</dbReference>
<keyword evidence="8" id="KW-1185">Reference proteome</keyword>
<keyword evidence="2" id="KW-0808">Transferase</keyword>
<dbReference type="InterPro" id="IPR005636">
    <property type="entry name" value="DTW"/>
</dbReference>
<dbReference type="EC" id="2.5.1.25" evidence="1"/>